<dbReference type="STRING" id="1239962.C943_02800"/>
<dbReference type="AlphaFoldDB" id="M7X884"/>
<gene>
    <name evidence="1" type="ORF">C943_02800</name>
</gene>
<keyword evidence="2" id="KW-1185">Reference proteome</keyword>
<sequence length="37" mass="4029">MKTPESVQAAGSGVFVFSRFSSRMSADKHSKNLDIDP</sequence>
<dbReference type="InParanoid" id="M7X884"/>
<proteinExistence type="predicted"/>
<reference evidence="1" key="1">
    <citation type="submission" date="2013-01" db="EMBL/GenBank/DDBJ databases">
        <title>Genome assembly of Mariniradius saccharolyticus AK6.</title>
        <authorList>
            <person name="Vaidya B."/>
            <person name="Khatri I."/>
            <person name="Tanuku N.R.S."/>
            <person name="Subramanian S."/>
            <person name="Pinnaka A."/>
        </authorList>
    </citation>
    <scope>NUCLEOTIDE SEQUENCE [LARGE SCALE GENOMIC DNA]</scope>
    <source>
        <strain evidence="1">AK6</strain>
    </source>
</reference>
<name>M7X884_9BACT</name>
<organism evidence="1 2">
    <name type="scientific">Mariniradius saccharolyticus AK6</name>
    <dbReference type="NCBI Taxonomy" id="1239962"/>
    <lineage>
        <taxon>Bacteria</taxon>
        <taxon>Pseudomonadati</taxon>
        <taxon>Bacteroidota</taxon>
        <taxon>Cytophagia</taxon>
        <taxon>Cytophagales</taxon>
        <taxon>Cyclobacteriaceae</taxon>
        <taxon>Mariniradius</taxon>
    </lineage>
</organism>
<evidence type="ECO:0000313" key="1">
    <source>
        <dbReference type="EMBL" id="EMS30923.1"/>
    </source>
</evidence>
<protein>
    <submittedName>
        <fullName evidence="1">Uncharacterized protein</fullName>
    </submittedName>
</protein>
<comment type="caution">
    <text evidence="1">The sequence shown here is derived from an EMBL/GenBank/DDBJ whole genome shotgun (WGS) entry which is preliminary data.</text>
</comment>
<dbReference type="Proteomes" id="UP000010953">
    <property type="component" value="Unassembled WGS sequence"/>
</dbReference>
<accession>M7X884</accession>
<evidence type="ECO:0000313" key="2">
    <source>
        <dbReference type="Proteomes" id="UP000010953"/>
    </source>
</evidence>
<dbReference type="EMBL" id="AMZY02000027">
    <property type="protein sequence ID" value="EMS30923.1"/>
    <property type="molecule type" value="Genomic_DNA"/>
</dbReference>